<protein>
    <recommendedName>
        <fullName evidence="2">Negative regulator of flagellin synthesis</fullName>
    </recommendedName>
    <alternativeName>
        <fullName evidence="8">Anti-sigma-28 factor</fullName>
    </alternativeName>
</protein>
<keyword evidence="3" id="KW-0678">Repressor</keyword>
<comment type="similarity">
    <text evidence="1">Belongs to the FlgM family.</text>
</comment>
<dbReference type="InterPro" id="IPR035890">
    <property type="entry name" value="Anti-sigma-28_factor_FlgM_sf"/>
</dbReference>
<feature type="compositionally biased region" description="Polar residues" evidence="9">
    <location>
        <begin position="1"/>
        <end position="11"/>
    </location>
</feature>
<accession>A0A0J8GW88</accession>
<feature type="region of interest" description="Disordered" evidence="9">
    <location>
        <begin position="1"/>
        <end position="47"/>
    </location>
</feature>
<evidence type="ECO:0000259" key="10">
    <source>
        <dbReference type="Pfam" id="PF04316"/>
    </source>
</evidence>
<evidence type="ECO:0000256" key="6">
    <source>
        <dbReference type="ARBA" id="ARBA00023163"/>
    </source>
</evidence>
<keyword evidence="12" id="KW-1185">Reference proteome</keyword>
<comment type="function">
    <text evidence="7">Responsible for the coupling of flagellin expression to flagellar assembly by preventing expression of the flagellin genes when a component of the middle class of proteins is defective. It negatively regulates flagellar genes by inhibiting the activity of FliA by directly binding to FliA.</text>
</comment>
<feature type="compositionally biased region" description="Low complexity" evidence="9">
    <location>
        <begin position="12"/>
        <end position="39"/>
    </location>
</feature>
<evidence type="ECO:0000256" key="4">
    <source>
        <dbReference type="ARBA" id="ARBA00022795"/>
    </source>
</evidence>
<evidence type="ECO:0000256" key="2">
    <source>
        <dbReference type="ARBA" id="ARBA00017823"/>
    </source>
</evidence>
<dbReference type="InterPro" id="IPR031316">
    <property type="entry name" value="FlgM_C"/>
</dbReference>
<feature type="domain" description="Anti-sigma-28 factor FlgM C-terminal" evidence="10">
    <location>
        <begin position="43"/>
        <end position="96"/>
    </location>
</feature>
<keyword evidence="5" id="KW-0805">Transcription regulation</keyword>
<evidence type="ECO:0000256" key="5">
    <source>
        <dbReference type="ARBA" id="ARBA00023015"/>
    </source>
</evidence>
<keyword evidence="4" id="KW-1005">Bacterial flagellum biogenesis</keyword>
<dbReference type="PATRIC" id="fig|1513271.3.peg.1848"/>
<gene>
    <name evidence="11" type="ORF">XM47_09075</name>
</gene>
<comment type="caution">
    <text evidence="11">The sequence shown here is derived from an EMBL/GenBank/DDBJ whole genome shotgun (WGS) entry which is preliminary data.</text>
</comment>
<name>A0A0J8GW88_9ALTE</name>
<dbReference type="Proteomes" id="UP000037600">
    <property type="component" value="Unassembled WGS sequence"/>
</dbReference>
<sequence>MNINNLNNQVGNTAADAQKTAQNQQTANQSAQNAQQTSAPRQDSVSLTQTAQNLNNLTKKASNASGFDQEKVDKIKKAIESGEYKVNSEKLAANIIASEGKIFGL</sequence>
<dbReference type="GO" id="GO:0045892">
    <property type="term" value="P:negative regulation of DNA-templated transcription"/>
    <property type="evidence" value="ECO:0007669"/>
    <property type="project" value="InterPro"/>
</dbReference>
<dbReference type="EMBL" id="LAZL01000011">
    <property type="protein sequence ID" value="KMT65549.1"/>
    <property type="molecule type" value="Genomic_DNA"/>
</dbReference>
<dbReference type="InterPro" id="IPR007412">
    <property type="entry name" value="FlgM"/>
</dbReference>
<proteinExistence type="inferred from homology"/>
<dbReference type="Pfam" id="PF04316">
    <property type="entry name" value="FlgM"/>
    <property type="match status" value="1"/>
</dbReference>
<dbReference type="NCBIfam" id="TIGR03824">
    <property type="entry name" value="FlgM_jcvi"/>
    <property type="match status" value="1"/>
</dbReference>
<evidence type="ECO:0000256" key="9">
    <source>
        <dbReference type="SAM" id="MobiDB-lite"/>
    </source>
</evidence>
<evidence type="ECO:0000313" key="12">
    <source>
        <dbReference type="Proteomes" id="UP000037600"/>
    </source>
</evidence>
<keyword evidence="6" id="KW-0804">Transcription</keyword>
<dbReference type="GO" id="GO:0044781">
    <property type="term" value="P:bacterial-type flagellum organization"/>
    <property type="evidence" value="ECO:0007669"/>
    <property type="project" value="UniProtKB-KW"/>
</dbReference>
<evidence type="ECO:0000313" key="11">
    <source>
        <dbReference type="EMBL" id="KMT65549.1"/>
    </source>
</evidence>
<organism evidence="11 12">
    <name type="scientific">Catenovulum maritimum</name>
    <dbReference type="NCBI Taxonomy" id="1513271"/>
    <lineage>
        <taxon>Bacteria</taxon>
        <taxon>Pseudomonadati</taxon>
        <taxon>Pseudomonadota</taxon>
        <taxon>Gammaproteobacteria</taxon>
        <taxon>Alteromonadales</taxon>
        <taxon>Alteromonadaceae</taxon>
        <taxon>Catenovulum</taxon>
    </lineage>
</organism>
<dbReference type="AlphaFoldDB" id="A0A0J8GW88"/>
<evidence type="ECO:0000256" key="3">
    <source>
        <dbReference type="ARBA" id="ARBA00022491"/>
    </source>
</evidence>
<evidence type="ECO:0000256" key="8">
    <source>
        <dbReference type="ARBA" id="ARBA00030117"/>
    </source>
</evidence>
<evidence type="ECO:0000256" key="7">
    <source>
        <dbReference type="ARBA" id="ARBA00024739"/>
    </source>
</evidence>
<reference evidence="11 12" key="1">
    <citation type="submission" date="2015-04" db="EMBL/GenBank/DDBJ databases">
        <title>Draft Genome Sequence of the Novel Agar-Digesting Marine Bacterium Q1.</title>
        <authorList>
            <person name="Li Y."/>
            <person name="Li D."/>
            <person name="Chen G."/>
            <person name="Du Z."/>
        </authorList>
    </citation>
    <scope>NUCLEOTIDE SEQUENCE [LARGE SCALE GENOMIC DNA]</scope>
    <source>
        <strain evidence="11 12">Q1</strain>
    </source>
</reference>
<dbReference type="SUPFAM" id="SSF101498">
    <property type="entry name" value="Anti-sigma factor FlgM"/>
    <property type="match status" value="1"/>
</dbReference>
<evidence type="ECO:0000256" key="1">
    <source>
        <dbReference type="ARBA" id="ARBA00005322"/>
    </source>
</evidence>
<dbReference type="STRING" id="1513271.XM47_09075"/>